<sequence length="271" mass="28543">MATVLLVRHGRTTANATGVLAGRTAGVRLDAVGRTQAERTAERIAAVPVVAVVSSPLERCRQTARAILDRQPGRQPDRQPDRQPGRQTDRQSGASDLLIERAITEADYGQWQGRKLADLAKEPLWRTVQANPSAVVFPGGESMQTMQSRAVAAVRRIDAEVEAEHGPGAVWVAVSHGDIIKSVLADAFGMHLDLFQRIGVGPASVSVVRYGEHRPEVVATNTESGDLSWLRTAPAPSGEAAVGGGAGHPEPDAHTGTGRPAPDAPGGPARP</sequence>
<dbReference type="InterPro" id="IPR013078">
    <property type="entry name" value="His_Pase_superF_clade-1"/>
</dbReference>
<dbReference type="PANTHER" id="PTHR48100">
    <property type="entry name" value="BROAD-SPECIFICITY PHOSPHATASE YOR283W-RELATED"/>
    <property type="match status" value="1"/>
</dbReference>
<dbReference type="NCBIfam" id="TIGR03848">
    <property type="entry name" value="MSMEG_4193"/>
    <property type="match status" value="1"/>
</dbReference>
<dbReference type="SMART" id="SM00855">
    <property type="entry name" value="PGAM"/>
    <property type="match status" value="1"/>
</dbReference>
<dbReference type="Proteomes" id="UP000709437">
    <property type="component" value="Unassembled WGS sequence"/>
</dbReference>
<dbReference type="InterPro" id="IPR022492">
    <property type="entry name" value="Phosphomutase_MSMEG4193_put"/>
</dbReference>
<dbReference type="CDD" id="cd07067">
    <property type="entry name" value="HP_PGM_like"/>
    <property type="match status" value="1"/>
</dbReference>
<dbReference type="PANTHER" id="PTHR48100:SF2">
    <property type="entry name" value="CONSERVED PROTEIN"/>
    <property type="match status" value="1"/>
</dbReference>
<dbReference type="InterPro" id="IPR050275">
    <property type="entry name" value="PGM_Phosphatase"/>
</dbReference>
<dbReference type="Pfam" id="PF00300">
    <property type="entry name" value="His_Phos_1"/>
    <property type="match status" value="2"/>
</dbReference>
<reference evidence="2" key="1">
    <citation type="submission" date="2021-05" db="EMBL/GenBank/DDBJ databases">
        <title>Whole genome sequence of Curtobacterium flaccumfaciens pv. flaccumfaciens strain CFBP 3417.</title>
        <authorList>
            <person name="Osdaghi E."/>
            <person name="Taghouti G."/>
            <person name="Portier P."/>
            <person name="Fazliarab A."/>
            <person name="Taghavi S.M."/>
            <person name="Briand M."/>
            <person name="Le-Saux M."/>
            <person name="Jacques M.-A."/>
        </authorList>
    </citation>
    <scope>NUCLEOTIDE SEQUENCE</scope>
    <source>
        <strain evidence="2">CFBP 3417</strain>
    </source>
</reference>
<dbReference type="GO" id="GO:0005737">
    <property type="term" value="C:cytoplasm"/>
    <property type="evidence" value="ECO:0007669"/>
    <property type="project" value="TreeGrafter"/>
</dbReference>
<dbReference type="AlphaFoldDB" id="A0A9Q2W3Z1"/>
<evidence type="ECO:0000256" key="1">
    <source>
        <dbReference type="SAM" id="MobiDB-lite"/>
    </source>
</evidence>
<evidence type="ECO:0000313" key="2">
    <source>
        <dbReference type="EMBL" id="MBT1542052.1"/>
    </source>
</evidence>
<comment type="caution">
    <text evidence="2">The sequence shown here is derived from an EMBL/GenBank/DDBJ whole genome shotgun (WGS) entry which is preliminary data.</text>
</comment>
<dbReference type="GO" id="GO:0016791">
    <property type="term" value="F:phosphatase activity"/>
    <property type="evidence" value="ECO:0007669"/>
    <property type="project" value="TreeGrafter"/>
</dbReference>
<protein>
    <submittedName>
        <fullName evidence="2">MSMEG_4193 family putative phosphomutase</fullName>
    </submittedName>
</protein>
<dbReference type="SUPFAM" id="SSF53254">
    <property type="entry name" value="Phosphoglycerate mutase-like"/>
    <property type="match status" value="1"/>
</dbReference>
<dbReference type="RefSeq" id="WP_214563124.1">
    <property type="nucleotide sequence ID" value="NZ_JAHEWX010000010.1"/>
</dbReference>
<gene>
    <name evidence="2" type="ORF">KK103_09790</name>
</gene>
<feature type="compositionally biased region" description="Basic and acidic residues" evidence="1">
    <location>
        <begin position="67"/>
        <end position="89"/>
    </location>
</feature>
<dbReference type="InterPro" id="IPR029033">
    <property type="entry name" value="His_PPase_superfam"/>
</dbReference>
<accession>A0A9Q2W3Z1</accession>
<evidence type="ECO:0000313" key="3">
    <source>
        <dbReference type="Proteomes" id="UP000709437"/>
    </source>
</evidence>
<organism evidence="2 3">
    <name type="scientific">Curtobacterium flaccumfaciens pv. flaccumfaciens</name>
    <dbReference type="NCBI Taxonomy" id="138532"/>
    <lineage>
        <taxon>Bacteria</taxon>
        <taxon>Bacillati</taxon>
        <taxon>Actinomycetota</taxon>
        <taxon>Actinomycetes</taxon>
        <taxon>Micrococcales</taxon>
        <taxon>Microbacteriaceae</taxon>
        <taxon>Curtobacterium</taxon>
    </lineage>
</organism>
<feature type="region of interest" description="Disordered" evidence="1">
    <location>
        <begin position="66"/>
        <end position="95"/>
    </location>
</feature>
<dbReference type="Gene3D" id="3.40.50.1240">
    <property type="entry name" value="Phosphoglycerate mutase-like"/>
    <property type="match status" value="1"/>
</dbReference>
<dbReference type="EMBL" id="JAHEWX010000010">
    <property type="protein sequence ID" value="MBT1542052.1"/>
    <property type="molecule type" value="Genomic_DNA"/>
</dbReference>
<proteinExistence type="predicted"/>
<name>A0A9Q2W3Z1_9MICO</name>
<feature type="region of interest" description="Disordered" evidence="1">
    <location>
        <begin position="219"/>
        <end position="271"/>
    </location>
</feature>
<feature type="compositionally biased region" description="Pro residues" evidence="1">
    <location>
        <begin position="262"/>
        <end position="271"/>
    </location>
</feature>